<keyword evidence="2 7" id="KW-0812">Transmembrane</keyword>
<evidence type="ECO:0000313" key="10">
    <source>
        <dbReference type="Proteomes" id="UP001218071"/>
    </source>
</evidence>
<feature type="transmembrane region" description="Helical" evidence="7">
    <location>
        <begin position="217"/>
        <end position="234"/>
    </location>
</feature>
<dbReference type="PRINTS" id="PR01840">
    <property type="entry name" value="TATCFAMILY"/>
</dbReference>
<name>A0ABY7UJR0_9CORY</name>
<feature type="compositionally biased region" description="Low complexity" evidence="8">
    <location>
        <begin position="298"/>
        <end position="318"/>
    </location>
</feature>
<reference evidence="9 10" key="1">
    <citation type="submission" date="2020-10" db="EMBL/GenBank/DDBJ databases">
        <title>Complete genome sequence of Corynebacterium jeddahense DSM 45997, type strain of Corynebacterium jeddahense.</title>
        <authorList>
            <person name="Busche T."/>
            <person name="Kalinowski J."/>
            <person name="Ruckert C."/>
        </authorList>
    </citation>
    <scope>NUCLEOTIDE SEQUENCE [LARGE SCALE GENOMIC DNA]</scope>
    <source>
        <strain evidence="9 10">DSM 45997</strain>
    </source>
</reference>
<feature type="transmembrane region" description="Helical" evidence="7">
    <location>
        <begin position="240"/>
        <end position="258"/>
    </location>
</feature>
<comment type="function">
    <text evidence="7">Part of the twin-arginine translocation (Tat) system that transports large folded proteins containing a characteristic twin-arginine motif in their signal peptide across membranes. Together with TatB, TatC is part of a receptor directly interacting with Tat signal peptides.</text>
</comment>
<comment type="similarity">
    <text evidence="7">Belongs to the TatC family.</text>
</comment>
<sequence length="338" mass="37087">MARTKKKRPKNPTGEMTLVEHLQELRQRIIVSLVAVTVGTVIGFIWYQSAPPHIMSLGEIIRGPYCNLPSDLRADFTGEGECRLLATSPFEMFMLRLKVGALAGVVLASPVWLTEIWKFITPGLHKNERRYTLTFVTLAVVLFVAGALLAYFVLDKGLYVLMSMGSEVQVAALTGGEYYSFLIALIVIFGVSFEVPLVIVMLNLVGVLRYEHVKDKRRGIIVLIFIFAAVMTPGQDPFSMVALALSICVLVEAAFQFCRVHDRKRNEERPAWMDLDDEEASGPIEAPAPIGTAGRITAEPIEAPAPIRSAPARRPGGADTQRAPKQGFEGGADFGDVL</sequence>
<keyword evidence="6 7" id="KW-0472">Membrane</keyword>
<keyword evidence="10" id="KW-1185">Reference proteome</keyword>
<evidence type="ECO:0000256" key="7">
    <source>
        <dbReference type="HAMAP-Rule" id="MF_00902"/>
    </source>
</evidence>
<organism evidence="9 10">
    <name type="scientific">Corynebacterium jeddahense</name>
    <dbReference type="NCBI Taxonomy" id="1414719"/>
    <lineage>
        <taxon>Bacteria</taxon>
        <taxon>Bacillati</taxon>
        <taxon>Actinomycetota</taxon>
        <taxon>Actinomycetes</taxon>
        <taxon>Mycobacteriales</taxon>
        <taxon>Corynebacteriaceae</taxon>
        <taxon>Corynebacterium</taxon>
    </lineage>
</organism>
<dbReference type="EMBL" id="CP063194">
    <property type="protein sequence ID" value="WCZ38900.1"/>
    <property type="molecule type" value="Genomic_DNA"/>
</dbReference>
<gene>
    <name evidence="7 9" type="primary">tatC</name>
    <name evidence="9" type="ORF">CJEDD_06495</name>
</gene>
<dbReference type="Pfam" id="PF00902">
    <property type="entry name" value="TatC"/>
    <property type="match status" value="1"/>
</dbReference>
<dbReference type="PROSITE" id="PS01218">
    <property type="entry name" value="TATC"/>
    <property type="match status" value="1"/>
</dbReference>
<feature type="region of interest" description="Disordered" evidence="8">
    <location>
        <begin position="270"/>
        <end position="338"/>
    </location>
</feature>
<dbReference type="PANTHER" id="PTHR30371">
    <property type="entry name" value="SEC-INDEPENDENT PROTEIN TRANSLOCASE PROTEIN TATC"/>
    <property type="match status" value="1"/>
</dbReference>
<evidence type="ECO:0000256" key="8">
    <source>
        <dbReference type="SAM" id="MobiDB-lite"/>
    </source>
</evidence>
<protein>
    <recommendedName>
        <fullName evidence="7">Sec-independent protein translocase protein TatC</fullName>
    </recommendedName>
</protein>
<evidence type="ECO:0000256" key="5">
    <source>
        <dbReference type="ARBA" id="ARBA00023010"/>
    </source>
</evidence>
<evidence type="ECO:0000256" key="1">
    <source>
        <dbReference type="ARBA" id="ARBA00004141"/>
    </source>
</evidence>
<dbReference type="InterPro" id="IPR019820">
    <property type="entry name" value="Sec-indep_translocase_CS"/>
</dbReference>
<keyword evidence="4 7" id="KW-1133">Transmembrane helix</keyword>
<accession>A0ABY7UJR0</accession>
<dbReference type="PANTHER" id="PTHR30371:SF0">
    <property type="entry name" value="SEC-INDEPENDENT PROTEIN TRANSLOCASE PROTEIN TATC, CHLOROPLASTIC-RELATED"/>
    <property type="match status" value="1"/>
</dbReference>
<comment type="subcellular location">
    <subcellularLocation>
        <location evidence="7">Cell membrane</location>
        <topology evidence="7">Multi-pass membrane protein</topology>
    </subcellularLocation>
    <subcellularLocation>
        <location evidence="1">Membrane</location>
        <topology evidence="1">Multi-pass membrane protein</topology>
    </subcellularLocation>
</comment>
<dbReference type="Proteomes" id="UP001218071">
    <property type="component" value="Chromosome"/>
</dbReference>
<evidence type="ECO:0000256" key="2">
    <source>
        <dbReference type="ARBA" id="ARBA00022692"/>
    </source>
</evidence>
<feature type="transmembrane region" description="Helical" evidence="7">
    <location>
        <begin position="178"/>
        <end position="205"/>
    </location>
</feature>
<feature type="transmembrane region" description="Helical" evidence="7">
    <location>
        <begin position="29"/>
        <end position="47"/>
    </location>
</feature>
<keyword evidence="3 7" id="KW-0653">Protein transport</keyword>
<feature type="compositionally biased region" description="Gly residues" evidence="8">
    <location>
        <begin position="328"/>
        <end position="338"/>
    </location>
</feature>
<keyword evidence="7" id="KW-1003">Cell membrane</keyword>
<evidence type="ECO:0000256" key="3">
    <source>
        <dbReference type="ARBA" id="ARBA00022927"/>
    </source>
</evidence>
<comment type="subunit">
    <text evidence="7">The Tat system comprises two distinct complexes: a TatABC complex, containing multiple copies of TatA, TatB and TatC subunits, and a separate TatA complex, containing only TatA subunits. Substrates initially bind to the TatABC complex, which probably triggers association of the separate TatA complex to form the active translocon.</text>
</comment>
<feature type="transmembrane region" description="Helical" evidence="7">
    <location>
        <begin position="133"/>
        <end position="154"/>
    </location>
</feature>
<feature type="transmembrane region" description="Helical" evidence="7">
    <location>
        <begin position="93"/>
        <end position="113"/>
    </location>
</feature>
<dbReference type="HAMAP" id="MF_00902">
    <property type="entry name" value="TatC"/>
    <property type="match status" value="1"/>
</dbReference>
<evidence type="ECO:0000256" key="6">
    <source>
        <dbReference type="ARBA" id="ARBA00023136"/>
    </source>
</evidence>
<proteinExistence type="inferred from homology"/>
<keyword evidence="7" id="KW-0813">Transport</keyword>
<dbReference type="NCBIfam" id="TIGR00945">
    <property type="entry name" value="tatC"/>
    <property type="match status" value="1"/>
</dbReference>
<evidence type="ECO:0000313" key="9">
    <source>
        <dbReference type="EMBL" id="WCZ38900.1"/>
    </source>
</evidence>
<dbReference type="InterPro" id="IPR002033">
    <property type="entry name" value="TatC"/>
</dbReference>
<evidence type="ECO:0000256" key="4">
    <source>
        <dbReference type="ARBA" id="ARBA00022989"/>
    </source>
</evidence>
<keyword evidence="5 7" id="KW-0811">Translocation</keyword>